<accession>A0AAW2BLK7</accession>
<reference evidence="1 2" key="1">
    <citation type="submission" date="2024-01" db="EMBL/GenBank/DDBJ databases">
        <title>A telomere-to-telomere, gap-free genome of sweet tea (Lithocarpus litseifolius).</title>
        <authorList>
            <person name="Zhou J."/>
        </authorList>
    </citation>
    <scope>NUCLEOTIDE SEQUENCE [LARGE SCALE GENOMIC DNA]</scope>
    <source>
        <strain evidence="1">Zhou-2022a</strain>
        <tissue evidence="1">Leaf</tissue>
    </source>
</reference>
<protein>
    <submittedName>
        <fullName evidence="1">Uncharacterized protein</fullName>
    </submittedName>
</protein>
<evidence type="ECO:0000313" key="2">
    <source>
        <dbReference type="Proteomes" id="UP001459277"/>
    </source>
</evidence>
<gene>
    <name evidence="1" type="ORF">SO802_031167</name>
</gene>
<organism evidence="1 2">
    <name type="scientific">Lithocarpus litseifolius</name>
    <dbReference type="NCBI Taxonomy" id="425828"/>
    <lineage>
        <taxon>Eukaryota</taxon>
        <taxon>Viridiplantae</taxon>
        <taxon>Streptophyta</taxon>
        <taxon>Embryophyta</taxon>
        <taxon>Tracheophyta</taxon>
        <taxon>Spermatophyta</taxon>
        <taxon>Magnoliopsida</taxon>
        <taxon>eudicotyledons</taxon>
        <taxon>Gunneridae</taxon>
        <taxon>Pentapetalae</taxon>
        <taxon>rosids</taxon>
        <taxon>fabids</taxon>
        <taxon>Fagales</taxon>
        <taxon>Fagaceae</taxon>
        <taxon>Lithocarpus</taxon>
    </lineage>
</organism>
<dbReference type="Proteomes" id="UP001459277">
    <property type="component" value="Unassembled WGS sequence"/>
</dbReference>
<dbReference type="EMBL" id="JAZDWU010000011">
    <property type="protein sequence ID" value="KAK9986216.1"/>
    <property type="molecule type" value="Genomic_DNA"/>
</dbReference>
<comment type="caution">
    <text evidence="1">The sequence shown here is derived from an EMBL/GenBank/DDBJ whole genome shotgun (WGS) entry which is preliminary data.</text>
</comment>
<keyword evidence="2" id="KW-1185">Reference proteome</keyword>
<proteinExistence type="predicted"/>
<name>A0AAW2BLK7_9ROSI</name>
<sequence length="130" mass="14571">MVDVCKKAEDRGASSFMHKPPILYQESLLVTSPLFQVVCLAILLKLDAAEAFIINLWKFAWYVSSMKNGLMSFKKMMEELLVRLTLLWKSYLISSPLKDACLCIVVEYGSIGIFRISALALCSGENRSGI</sequence>
<evidence type="ECO:0000313" key="1">
    <source>
        <dbReference type="EMBL" id="KAK9986216.1"/>
    </source>
</evidence>
<dbReference type="AlphaFoldDB" id="A0AAW2BLK7"/>